<protein>
    <submittedName>
        <fullName evidence="2">DUF2927 domain-containing protein</fullName>
    </submittedName>
</protein>
<evidence type="ECO:0000313" key="3">
    <source>
        <dbReference type="Proteomes" id="UP001589683"/>
    </source>
</evidence>
<dbReference type="InterPro" id="IPR021323">
    <property type="entry name" value="DUF2927"/>
</dbReference>
<dbReference type="Pfam" id="PF11150">
    <property type="entry name" value="DUF2927"/>
    <property type="match status" value="1"/>
</dbReference>
<evidence type="ECO:0000256" key="1">
    <source>
        <dbReference type="SAM" id="MobiDB-lite"/>
    </source>
</evidence>
<name>A0ABV5JCY1_9RHOB</name>
<sequence>MQLRPLLAALLTIGLLGLMGCQPLGVQSSPLPLPRPDETGEGIPERSEESERLVRHYAYLQNDLLAQGLMRTDGGGPDARFTQEDLVENFLRIALYDEYVFTNGRLIARESASRLRRWEAQVRIGLHFGASIPAAQLEKDQSSIDRYSQRLSRVSGHSIRIAEDANFHVLILNEDERKSYAPQLKALIPGTSDRIITSILTMPRPTLCHVFAFSGGAGDNIYNTAVAVIRGEHPDLTRLACIHEEIAQGLGLANDSRDARPSIFNDDEEFALLTRHDELLLKILYDPRLRTGMTPDEARETVETIAAKLMGGNT</sequence>
<feature type="compositionally biased region" description="Basic and acidic residues" evidence="1">
    <location>
        <begin position="35"/>
        <end position="48"/>
    </location>
</feature>
<reference evidence="2 3" key="1">
    <citation type="submission" date="2024-09" db="EMBL/GenBank/DDBJ databases">
        <authorList>
            <person name="Sun Q."/>
            <person name="Mori K."/>
        </authorList>
    </citation>
    <scope>NUCLEOTIDE SEQUENCE [LARGE SCALE GENOMIC DNA]</scope>
    <source>
        <strain evidence="2 3">CECT 8726</strain>
    </source>
</reference>
<proteinExistence type="predicted"/>
<accession>A0ABV5JCY1</accession>
<dbReference type="EMBL" id="JBHMEA010000007">
    <property type="protein sequence ID" value="MFB9230746.1"/>
    <property type="molecule type" value="Genomic_DNA"/>
</dbReference>
<dbReference type="RefSeq" id="WP_213887370.1">
    <property type="nucleotide sequence ID" value="NZ_JAGFNU010000001.1"/>
</dbReference>
<dbReference type="Proteomes" id="UP001589683">
    <property type="component" value="Unassembled WGS sequence"/>
</dbReference>
<keyword evidence="3" id="KW-1185">Reference proteome</keyword>
<feature type="region of interest" description="Disordered" evidence="1">
    <location>
        <begin position="27"/>
        <end position="48"/>
    </location>
</feature>
<comment type="caution">
    <text evidence="2">The sequence shown here is derived from an EMBL/GenBank/DDBJ whole genome shotgun (WGS) entry which is preliminary data.</text>
</comment>
<organism evidence="2 3">
    <name type="scientific">Pseudohalocynthiibacter aestuariivivens</name>
    <dbReference type="NCBI Taxonomy" id="1591409"/>
    <lineage>
        <taxon>Bacteria</taxon>
        <taxon>Pseudomonadati</taxon>
        <taxon>Pseudomonadota</taxon>
        <taxon>Alphaproteobacteria</taxon>
        <taxon>Rhodobacterales</taxon>
        <taxon>Paracoccaceae</taxon>
        <taxon>Pseudohalocynthiibacter</taxon>
    </lineage>
</organism>
<gene>
    <name evidence="2" type="ORF">ACFFUT_02960</name>
</gene>
<dbReference type="PROSITE" id="PS51257">
    <property type="entry name" value="PROKAR_LIPOPROTEIN"/>
    <property type="match status" value="1"/>
</dbReference>
<evidence type="ECO:0000313" key="2">
    <source>
        <dbReference type="EMBL" id="MFB9230746.1"/>
    </source>
</evidence>